<dbReference type="PROSITE" id="PS50181">
    <property type="entry name" value="FBOX"/>
    <property type="match status" value="1"/>
</dbReference>
<keyword evidence="4" id="KW-1185">Reference proteome</keyword>
<dbReference type="InterPro" id="IPR057207">
    <property type="entry name" value="FBXL15_LRR"/>
</dbReference>
<evidence type="ECO:0000259" key="2">
    <source>
        <dbReference type="PROSITE" id="PS50181"/>
    </source>
</evidence>
<dbReference type="AlphaFoldDB" id="A0A4Z0YV90"/>
<dbReference type="STRING" id="37992.A0A4Z0YV90"/>
<evidence type="ECO:0000313" key="4">
    <source>
        <dbReference type="Proteomes" id="UP000297716"/>
    </source>
</evidence>
<protein>
    <recommendedName>
        <fullName evidence="2">F-box domain-containing protein</fullName>
    </recommendedName>
</protein>
<feature type="domain" description="F-box" evidence="2">
    <location>
        <begin position="164"/>
        <end position="210"/>
    </location>
</feature>
<accession>A0A4Z0YV90</accession>
<dbReference type="Pfam" id="PF25372">
    <property type="entry name" value="DUF7885"/>
    <property type="match status" value="1"/>
</dbReference>
<dbReference type="SMART" id="SM00256">
    <property type="entry name" value="FBOX"/>
    <property type="match status" value="1"/>
</dbReference>
<proteinExistence type="predicted"/>
<evidence type="ECO:0000256" key="1">
    <source>
        <dbReference type="SAM" id="MobiDB-lite"/>
    </source>
</evidence>
<dbReference type="SUPFAM" id="SSF52047">
    <property type="entry name" value="RNI-like"/>
    <property type="match status" value="1"/>
</dbReference>
<dbReference type="GO" id="GO:0019005">
    <property type="term" value="C:SCF ubiquitin ligase complex"/>
    <property type="evidence" value="ECO:0007669"/>
    <property type="project" value="TreeGrafter"/>
</dbReference>
<organism evidence="3 4">
    <name type="scientific">Xylaria hypoxylon</name>
    <dbReference type="NCBI Taxonomy" id="37992"/>
    <lineage>
        <taxon>Eukaryota</taxon>
        <taxon>Fungi</taxon>
        <taxon>Dikarya</taxon>
        <taxon>Ascomycota</taxon>
        <taxon>Pezizomycotina</taxon>
        <taxon>Sordariomycetes</taxon>
        <taxon>Xylariomycetidae</taxon>
        <taxon>Xylariales</taxon>
        <taxon>Xylariaceae</taxon>
        <taxon>Xylaria</taxon>
    </lineage>
</organism>
<evidence type="ECO:0000313" key="3">
    <source>
        <dbReference type="EMBL" id="TGJ80332.1"/>
    </source>
</evidence>
<dbReference type="InterPro" id="IPR006553">
    <property type="entry name" value="Leu-rich_rpt_Cys-con_subtyp"/>
</dbReference>
<dbReference type="Pfam" id="PF12937">
    <property type="entry name" value="F-box-like"/>
    <property type="match status" value="1"/>
</dbReference>
<gene>
    <name evidence="3" type="ORF">E0Z10_g8425</name>
</gene>
<dbReference type="SUPFAM" id="SSF81383">
    <property type="entry name" value="F-box domain"/>
    <property type="match status" value="1"/>
</dbReference>
<reference evidence="3 4" key="1">
    <citation type="submission" date="2019-03" db="EMBL/GenBank/DDBJ databases">
        <title>Draft genome sequence of Xylaria hypoxylon DSM 108379, a ubiquitous saprotrophic-parasitic fungi on hardwood.</title>
        <authorList>
            <person name="Buettner E."/>
            <person name="Leonhardt S."/>
            <person name="Gebauer A.M."/>
            <person name="Liers C."/>
            <person name="Hofrichter M."/>
            <person name="Kellner H."/>
        </authorList>
    </citation>
    <scope>NUCLEOTIDE SEQUENCE [LARGE SCALE GENOMIC DNA]</scope>
    <source>
        <strain evidence="3 4">DSM 108379</strain>
    </source>
</reference>
<dbReference type="PANTHER" id="PTHR13318">
    <property type="entry name" value="PARTNER OF PAIRED, ISOFORM B-RELATED"/>
    <property type="match status" value="1"/>
</dbReference>
<dbReference type="OrthoDB" id="550575at2759"/>
<dbReference type="InterPro" id="IPR036047">
    <property type="entry name" value="F-box-like_dom_sf"/>
</dbReference>
<dbReference type="InterPro" id="IPR001810">
    <property type="entry name" value="F-box_dom"/>
</dbReference>
<sequence>MAPSVVGVPIEATSASIPTSDNTPPPTPPPENISKDKRRQRLLCGIHRMSSSPSLSLSHVGRSRSYSAPYGSHTNLSCVSLGPGASFAPASSGSVTPGYFSSGHGSLSSTPGLELPSIKGIEVPLAPRKTANLSSTALAPTTSCLPADVTVSRPKSRASRKCLYDFWSAMPDEVRVQIFSHLKPKELVRASRVSREFHKFCFDGQLWTSFDASEFYNQIPAESLANIIASAGPFIKELNLRGCLQIEHYKRAEVLVTACRNLINASLEGCRNFQRSTLHNLIRSNNRLTNLNLASMTAVTNSTCKIISQHCPQLETLNVSWCKHMDARGIKMVVLGCPKLQDLRAGEISGFESIDVAKAIFKTNNLRRLVLSGCADLTDETLKTMIHGLQPEIDILTERPIVPPRKLRHLDLSRCSQLTDRGVKALGYLVPDLEGLQLNSCKELTDSGLELIIASTPHLTHLELEDLSELTNDILSKHLAKAPCVRKLEHLSVSYCENLGDAGMVPVIKNCVSLKSMDIDNTRAGDLVLTEAAAMVRSRATRTPVRGNFPRVGLRLVVFDCSSVTWTGIREVLSWNSEVRHASSSLPTYPTEIIGLRCYFGWQQTVEQHTQRVLRGDFASAARLERKWADYMQAVEEAGAAGAGIRRRRRRAREAQLLHASEEEGGAGGLGLGRRRARTMAASCTVM</sequence>
<dbReference type="Gene3D" id="1.20.1280.50">
    <property type="match status" value="1"/>
</dbReference>
<dbReference type="Proteomes" id="UP000297716">
    <property type="component" value="Unassembled WGS sequence"/>
</dbReference>
<feature type="compositionally biased region" description="Polar residues" evidence="1">
    <location>
        <begin position="13"/>
        <end position="22"/>
    </location>
</feature>
<dbReference type="SMART" id="SM00367">
    <property type="entry name" value="LRR_CC"/>
    <property type="match status" value="7"/>
</dbReference>
<name>A0A4Z0YV90_9PEZI</name>
<feature type="region of interest" description="Disordered" evidence="1">
    <location>
        <begin position="1"/>
        <end position="37"/>
    </location>
</feature>
<dbReference type="GO" id="GO:0031146">
    <property type="term" value="P:SCF-dependent proteasomal ubiquitin-dependent protein catabolic process"/>
    <property type="evidence" value="ECO:0007669"/>
    <property type="project" value="TreeGrafter"/>
</dbReference>
<dbReference type="EMBL" id="SKBN01000227">
    <property type="protein sequence ID" value="TGJ80332.1"/>
    <property type="molecule type" value="Genomic_DNA"/>
</dbReference>
<dbReference type="InterPro" id="IPR032675">
    <property type="entry name" value="LRR_dom_sf"/>
</dbReference>
<comment type="caution">
    <text evidence="3">The sequence shown here is derived from an EMBL/GenBank/DDBJ whole genome shotgun (WGS) entry which is preliminary data.</text>
</comment>
<dbReference type="Gene3D" id="3.80.10.10">
    <property type="entry name" value="Ribonuclease Inhibitor"/>
    <property type="match status" value="2"/>
</dbReference>